<gene>
    <name evidence="2" type="ORF">B7Y86_10480</name>
</gene>
<reference evidence="2 3" key="1">
    <citation type="submission" date="2017-03" db="EMBL/GenBank/DDBJ databases">
        <title>Lifting the veil on microbial sulfur biogeochemistry in mining wastewaters.</title>
        <authorList>
            <person name="Kantor R.S."/>
            <person name="Colenbrander Nelson T."/>
            <person name="Marshall S."/>
            <person name="Bennett D."/>
            <person name="Apte S."/>
            <person name="Camacho D."/>
            <person name="Thomas B.C."/>
            <person name="Warren L.A."/>
            <person name="Banfield J.F."/>
        </authorList>
    </citation>
    <scope>NUCLEOTIDE SEQUENCE [LARGE SCALE GENOMIC DNA]</scope>
    <source>
        <strain evidence="2">32-68-21</strain>
    </source>
</reference>
<dbReference type="EMBL" id="NCEQ01000008">
    <property type="protein sequence ID" value="OYX56360.1"/>
    <property type="molecule type" value="Genomic_DNA"/>
</dbReference>
<dbReference type="Proteomes" id="UP000216147">
    <property type="component" value="Unassembled WGS sequence"/>
</dbReference>
<accession>A0A258HH96</accession>
<keyword evidence="1" id="KW-1133">Transmembrane helix</keyword>
<protein>
    <submittedName>
        <fullName evidence="2">Uncharacterized protein</fullName>
    </submittedName>
</protein>
<keyword evidence="1" id="KW-0812">Transmembrane</keyword>
<evidence type="ECO:0000256" key="1">
    <source>
        <dbReference type="SAM" id="Phobius"/>
    </source>
</evidence>
<evidence type="ECO:0000313" key="3">
    <source>
        <dbReference type="Proteomes" id="UP000216147"/>
    </source>
</evidence>
<sequence length="356" mass="38160">MSLSFLQPRVDRLGSDGRMEVVMQPGALGRLRPPVLLLGRDLCSYALFDPGALPRSQQRRAALIYAQVNGPYLETGSLVLPTGKSLGVWWWDLARVREAMIARYGRLRPVIRPESLAVHRGIGWRILSIARGYEAQLWDGETLKVSSWRKGRFDDRAWSDITRLHSAGEETPGTPPPPQVLPVNIDGQAFGLSSVEISRDQALVLGAGVLATAALATALYLLGTVFSLNAETRTLSRQTLEIVAATPNVAVGSGRAEDARLAAFQAVARETNPLTAAGAAISAAALYDLSPTALDAESGTLSMTLPPAAGEQLDELVAELEGSGYFADIRPRLEPTTRNLIIEMTVIGDQAPAGSE</sequence>
<feature type="transmembrane region" description="Helical" evidence="1">
    <location>
        <begin position="202"/>
        <end position="228"/>
    </location>
</feature>
<name>A0A258HH96_9CAUL</name>
<dbReference type="AlphaFoldDB" id="A0A258HH96"/>
<evidence type="ECO:0000313" key="2">
    <source>
        <dbReference type="EMBL" id="OYX56360.1"/>
    </source>
</evidence>
<proteinExistence type="predicted"/>
<comment type="caution">
    <text evidence="2">The sequence shown here is derived from an EMBL/GenBank/DDBJ whole genome shotgun (WGS) entry which is preliminary data.</text>
</comment>
<organism evidence="2 3">
    <name type="scientific">Brevundimonas subvibrioides</name>
    <dbReference type="NCBI Taxonomy" id="74313"/>
    <lineage>
        <taxon>Bacteria</taxon>
        <taxon>Pseudomonadati</taxon>
        <taxon>Pseudomonadota</taxon>
        <taxon>Alphaproteobacteria</taxon>
        <taxon>Caulobacterales</taxon>
        <taxon>Caulobacteraceae</taxon>
        <taxon>Brevundimonas</taxon>
    </lineage>
</organism>
<keyword evidence="1" id="KW-0472">Membrane</keyword>